<dbReference type="PANTHER" id="PTHR30460:SF0">
    <property type="entry name" value="MODERATE CONDUCTANCE MECHANOSENSITIVE CHANNEL YBIO"/>
    <property type="match status" value="1"/>
</dbReference>
<organism evidence="11 12">
    <name type="scientific">Paenibacillus prosopidis</name>
    <dbReference type="NCBI Taxonomy" id="630520"/>
    <lineage>
        <taxon>Bacteria</taxon>
        <taxon>Bacillati</taxon>
        <taxon>Bacillota</taxon>
        <taxon>Bacilli</taxon>
        <taxon>Bacillales</taxon>
        <taxon>Paenibacillaceae</taxon>
        <taxon>Paenibacillus</taxon>
    </lineage>
</organism>
<keyword evidence="4 8" id="KW-0812">Transmembrane</keyword>
<keyword evidence="3" id="KW-1003">Cell membrane</keyword>
<name>A0A368VU31_9BACL</name>
<evidence type="ECO:0000256" key="2">
    <source>
        <dbReference type="ARBA" id="ARBA00008017"/>
    </source>
</evidence>
<protein>
    <submittedName>
        <fullName evidence="11">Small conductance mechanosensitive channel</fullName>
    </submittedName>
</protein>
<evidence type="ECO:0000256" key="6">
    <source>
        <dbReference type="ARBA" id="ARBA00023136"/>
    </source>
</evidence>
<dbReference type="InterPro" id="IPR011066">
    <property type="entry name" value="MscS_channel_C_sf"/>
</dbReference>
<dbReference type="EMBL" id="QPJD01000014">
    <property type="protein sequence ID" value="RCW42963.1"/>
    <property type="molecule type" value="Genomic_DNA"/>
</dbReference>
<dbReference type="GO" id="GO:0008381">
    <property type="term" value="F:mechanosensitive monoatomic ion channel activity"/>
    <property type="evidence" value="ECO:0007669"/>
    <property type="project" value="InterPro"/>
</dbReference>
<sequence length="291" mass="32150">MPIKKGYEEAVSWLTNDKLWQGFGHAALRVLLILLIGRILLWVIHKTIDRVVLERESKRMSTYGRRMTTVAKLMKNVVSYVIYFITAMLILSEFGIDLGPLLAGAGVLGLAIGFGAQSLVKDIITGFFIVLEDQFAVGDVIQTGQFKGTVEMIGLRTTRIQSWTGELHIIPNGMINEVTNFSINNSLAIVDISIAFEEEVDRALEVIRSTMISMKDENLVNAPEVLGIQAIAPTGVTIRVIAECLPNSHPIISRKMNMEIKKALDASGIEIPYPRVVTYHRNEKGGVKDGA</sequence>
<comment type="similarity">
    <text evidence="2">Belongs to the MscS (TC 1.A.23) family.</text>
</comment>
<proteinExistence type="inferred from homology"/>
<gene>
    <name evidence="11" type="ORF">DFP97_11425</name>
</gene>
<dbReference type="Gene3D" id="1.10.287.1260">
    <property type="match status" value="1"/>
</dbReference>
<dbReference type="Pfam" id="PF00924">
    <property type="entry name" value="MS_channel_2nd"/>
    <property type="match status" value="1"/>
</dbReference>
<feature type="domain" description="Mechanosensitive ion channel MscS" evidence="9">
    <location>
        <begin position="119"/>
        <end position="182"/>
    </location>
</feature>
<dbReference type="InterPro" id="IPR006685">
    <property type="entry name" value="MscS_channel_2nd"/>
</dbReference>
<dbReference type="OrthoDB" id="9809206at2"/>
<evidence type="ECO:0000256" key="4">
    <source>
        <dbReference type="ARBA" id="ARBA00022692"/>
    </source>
</evidence>
<reference evidence="11 12" key="1">
    <citation type="submission" date="2018-07" db="EMBL/GenBank/DDBJ databases">
        <title>Genomic Encyclopedia of Type Strains, Phase III (KMG-III): the genomes of soil and plant-associated and newly described type strains.</title>
        <authorList>
            <person name="Whitman W."/>
        </authorList>
    </citation>
    <scope>NUCLEOTIDE SEQUENCE [LARGE SCALE GENOMIC DNA]</scope>
    <source>
        <strain evidence="11 12">CECT 7506</strain>
    </source>
</reference>
<evidence type="ECO:0000256" key="1">
    <source>
        <dbReference type="ARBA" id="ARBA00004651"/>
    </source>
</evidence>
<dbReference type="FunFam" id="2.30.30.60:FF:000001">
    <property type="entry name" value="MscS Mechanosensitive ion channel"/>
    <property type="match status" value="1"/>
</dbReference>
<dbReference type="InterPro" id="IPR023408">
    <property type="entry name" value="MscS_beta-dom_sf"/>
</dbReference>
<dbReference type="PANTHER" id="PTHR30460">
    <property type="entry name" value="MODERATE CONDUCTANCE MECHANOSENSITIVE CHANNEL YBIO"/>
    <property type="match status" value="1"/>
</dbReference>
<dbReference type="RefSeq" id="WP_114382135.1">
    <property type="nucleotide sequence ID" value="NZ_QPJD01000014.1"/>
</dbReference>
<evidence type="ECO:0000256" key="7">
    <source>
        <dbReference type="ARBA" id="ARBA00059688"/>
    </source>
</evidence>
<evidence type="ECO:0000259" key="9">
    <source>
        <dbReference type="Pfam" id="PF00924"/>
    </source>
</evidence>
<evidence type="ECO:0000256" key="8">
    <source>
        <dbReference type="SAM" id="Phobius"/>
    </source>
</evidence>
<dbReference type="InterPro" id="IPR045276">
    <property type="entry name" value="YbiO_bact"/>
</dbReference>
<evidence type="ECO:0000256" key="5">
    <source>
        <dbReference type="ARBA" id="ARBA00022989"/>
    </source>
</evidence>
<dbReference type="InterPro" id="IPR049142">
    <property type="entry name" value="MS_channel_1st"/>
</dbReference>
<comment type="caution">
    <text evidence="11">The sequence shown here is derived from an EMBL/GenBank/DDBJ whole genome shotgun (WGS) entry which is preliminary data.</text>
</comment>
<dbReference type="Gene3D" id="2.30.30.60">
    <property type="match status" value="1"/>
</dbReference>
<comment type="function">
    <text evidence="7">May play a role in resistance to osmotic downshock.</text>
</comment>
<feature type="domain" description="Mechanosensitive ion channel transmembrane helices 2/3" evidence="10">
    <location>
        <begin position="76"/>
        <end position="117"/>
    </location>
</feature>
<dbReference type="SUPFAM" id="SSF82861">
    <property type="entry name" value="Mechanosensitive channel protein MscS (YggB), transmembrane region"/>
    <property type="match status" value="1"/>
</dbReference>
<dbReference type="SUPFAM" id="SSF50182">
    <property type="entry name" value="Sm-like ribonucleoproteins"/>
    <property type="match status" value="1"/>
</dbReference>
<evidence type="ECO:0000313" key="12">
    <source>
        <dbReference type="Proteomes" id="UP000252415"/>
    </source>
</evidence>
<keyword evidence="12" id="KW-1185">Reference proteome</keyword>
<dbReference type="InterPro" id="IPR010920">
    <property type="entry name" value="LSM_dom_sf"/>
</dbReference>
<dbReference type="FunFam" id="1.10.287.1260:FF:000005">
    <property type="entry name" value="Mechanosensitive ion channel family protein"/>
    <property type="match status" value="1"/>
</dbReference>
<dbReference type="InterPro" id="IPR011014">
    <property type="entry name" value="MscS_channel_TM-2"/>
</dbReference>
<keyword evidence="6 8" id="KW-0472">Membrane</keyword>
<evidence type="ECO:0000256" key="3">
    <source>
        <dbReference type="ARBA" id="ARBA00022475"/>
    </source>
</evidence>
<keyword evidence="5 8" id="KW-1133">Transmembrane helix</keyword>
<dbReference type="AlphaFoldDB" id="A0A368VU31"/>
<dbReference type="Pfam" id="PF21088">
    <property type="entry name" value="MS_channel_1st"/>
    <property type="match status" value="1"/>
</dbReference>
<dbReference type="Proteomes" id="UP000252415">
    <property type="component" value="Unassembled WGS sequence"/>
</dbReference>
<feature type="transmembrane region" description="Helical" evidence="8">
    <location>
        <begin position="73"/>
        <end position="92"/>
    </location>
</feature>
<evidence type="ECO:0000313" key="11">
    <source>
        <dbReference type="EMBL" id="RCW42963.1"/>
    </source>
</evidence>
<accession>A0A368VU31</accession>
<feature type="transmembrane region" description="Helical" evidence="8">
    <location>
        <begin position="98"/>
        <end position="120"/>
    </location>
</feature>
<evidence type="ECO:0000259" key="10">
    <source>
        <dbReference type="Pfam" id="PF21088"/>
    </source>
</evidence>
<dbReference type="GO" id="GO:0005886">
    <property type="term" value="C:plasma membrane"/>
    <property type="evidence" value="ECO:0007669"/>
    <property type="project" value="UniProtKB-SubCell"/>
</dbReference>
<feature type="transmembrane region" description="Helical" evidence="8">
    <location>
        <begin position="26"/>
        <end position="45"/>
    </location>
</feature>
<dbReference type="SUPFAM" id="SSF82689">
    <property type="entry name" value="Mechanosensitive channel protein MscS (YggB), C-terminal domain"/>
    <property type="match status" value="1"/>
</dbReference>
<comment type="subcellular location">
    <subcellularLocation>
        <location evidence="1">Cell membrane</location>
        <topology evidence="1">Multi-pass membrane protein</topology>
    </subcellularLocation>
</comment>
<dbReference type="Gene3D" id="3.30.70.100">
    <property type="match status" value="1"/>
</dbReference>